<dbReference type="Proteomes" id="UP000695022">
    <property type="component" value="Unplaced"/>
</dbReference>
<evidence type="ECO:0000256" key="8">
    <source>
        <dbReference type="RuleBase" id="RU363039"/>
    </source>
</evidence>
<dbReference type="Pfam" id="PF09334">
    <property type="entry name" value="tRNA-synt_1g"/>
    <property type="match status" value="1"/>
</dbReference>
<feature type="domain" description="Methionyl/Valyl/Leucyl/Isoleucyl-tRNA synthetase anticodon-binding" evidence="9">
    <location>
        <begin position="92"/>
        <end position="184"/>
    </location>
</feature>
<dbReference type="RefSeq" id="XP_014671388.1">
    <property type="nucleotide sequence ID" value="XM_014815902.1"/>
</dbReference>
<reference evidence="12" key="1">
    <citation type="submission" date="2025-08" db="UniProtKB">
        <authorList>
            <consortium name="RefSeq"/>
        </authorList>
    </citation>
    <scope>IDENTIFICATION</scope>
</reference>
<dbReference type="Gene3D" id="3.40.50.620">
    <property type="entry name" value="HUPs"/>
    <property type="match status" value="1"/>
</dbReference>
<keyword evidence="2 8" id="KW-0547">Nucleotide-binding</keyword>
<evidence type="ECO:0000313" key="11">
    <source>
        <dbReference type="Proteomes" id="UP000695022"/>
    </source>
</evidence>
<evidence type="ECO:0000313" key="12">
    <source>
        <dbReference type="RefSeq" id="XP_014671388.1"/>
    </source>
</evidence>
<keyword evidence="1 8" id="KW-0436">Ligase</keyword>
<dbReference type="PANTHER" id="PTHR43326:SF1">
    <property type="entry name" value="METHIONINE--TRNA LIGASE, MITOCHONDRIAL"/>
    <property type="match status" value="1"/>
</dbReference>
<keyword evidence="5 8" id="KW-0030">Aminoacyl-tRNA synthetase</keyword>
<dbReference type="InterPro" id="IPR009080">
    <property type="entry name" value="tRNAsynth_Ia_anticodon-bd"/>
</dbReference>
<dbReference type="GeneID" id="106812120"/>
<dbReference type="InterPro" id="IPR014729">
    <property type="entry name" value="Rossmann-like_a/b/a_fold"/>
</dbReference>
<dbReference type="InterPro" id="IPR041872">
    <property type="entry name" value="Anticodon_Met"/>
</dbReference>
<dbReference type="InterPro" id="IPR023457">
    <property type="entry name" value="Met-tRNA_synth_2"/>
</dbReference>
<evidence type="ECO:0000256" key="6">
    <source>
        <dbReference type="ARBA" id="ARBA00026124"/>
    </source>
</evidence>
<keyword evidence="11" id="KW-1185">Reference proteome</keyword>
<dbReference type="SUPFAM" id="SSF52374">
    <property type="entry name" value="Nucleotidylyl transferase"/>
    <property type="match status" value="1"/>
</dbReference>
<dbReference type="InterPro" id="IPR013155">
    <property type="entry name" value="M/V/L/I-tRNA-synth_anticd-bd"/>
</dbReference>
<proteinExistence type="inferred from homology"/>
<accession>A0ABM1EGR7</accession>
<keyword evidence="3 8" id="KW-0067">ATP-binding</keyword>
<evidence type="ECO:0000259" key="9">
    <source>
        <dbReference type="Pfam" id="PF08264"/>
    </source>
</evidence>
<dbReference type="Gene3D" id="1.10.730.10">
    <property type="entry name" value="Isoleucyl-tRNA Synthetase, Domain 1"/>
    <property type="match status" value="1"/>
</dbReference>
<evidence type="ECO:0000256" key="3">
    <source>
        <dbReference type="ARBA" id="ARBA00022840"/>
    </source>
</evidence>
<dbReference type="Pfam" id="PF08264">
    <property type="entry name" value="Anticodon_1"/>
    <property type="match status" value="1"/>
</dbReference>
<dbReference type="PANTHER" id="PTHR43326">
    <property type="entry name" value="METHIONYL-TRNA SYNTHETASE"/>
    <property type="match status" value="1"/>
</dbReference>
<keyword evidence="4 8" id="KW-0648">Protein biosynthesis</keyword>
<dbReference type="CDD" id="cd07957">
    <property type="entry name" value="Anticodon_Ia_Met"/>
    <property type="match status" value="1"/>
</dbReference>
<evidence type="ECO:0000256" key="2">
    <source>
        <dbReference type="ARBA" id="ARBA00022741"/>
    </source>
</evidence>
<evidence type="ECO:0000256" key="1">
    <source>
        <dbReference type="ARBA" id="ARBA00022598"/>
    </source>
</evidence>
<sequence length="227" mass="25328">MSKSRGNVVDPHAALETYTIDGFRYFLLREGVPHSDGNYSDEKVVKMLNAELGDTLGNLLSRCTAPALNPAQIFPPINAEILMIEECGQQGRDLLDKVSNLAVEVAEHYDECNFYRGLDAIMSCLRDTNAFIQSQAPWTLKKRPEKQRHLQTVLHIALESLRVSGLLLQPVMPSLSDSLLTRLGVTPSERTAKYLNCHWGDKGCNSPYENRPLGGDKSVLFQKIVTK</sequence>
<evidence type="ECO:0000259" key="10">
    <source>
        <dbReference type="Pfam" id="PF09334"/>
    </source>
</evidence>
<evidence type="ECO:0000256" key="7">
    <source>
        <dbReference type="ARBA" id="ARBA00030331"/>
    </source>
</evidence>
<dbReference type="InterPro" id="IPR015413">
    <property type="entry name" value="Methionyl/Leucyl_tRNA_Synth"/>
</dbReference>
<feature type="domain" description="Methionyl/Leucyl tRNA synthetase" evidence="10">
    <location>
        <begin position="1"/>
        <end position="63"/>
    </location>
</feature>
<gene>
    <name evidence="12" type="primary">LOC106812120</name>
</gene>
<organism evidence="11 12">
    <name type="scientific">Priapulus caudatus</name>
    <name type="common">Priapulid worm</name>
    <dbReference type="NCBI Taxonomy" id="37621"/>
    <lineage>
        <taxon>Eukaryota</taxon>
        <taxon>Metazoa</taxon>
        <taxon>Ecdysozoa</taxon>
        <taxon>Scalidophora</taxon>
        <taxon>Priapulida</taxon>
        <taxon>Priapulimorpha</taxon>
        <taxon>Priapulimorphida</taxon>
        <taxon>Priapulidae</taxon>
        <taxon>Priapulus</taxon>
    </lineage>
</organism>
<comment type="similarity">
    <text evidence="8">Belongs to the class-I aminoacyl-tRNA synthetase family.</text>
</comment>
<protein>
    <recommendedName>
        <fullName evidence="6">Methionine--tRNA ligase, mitochondrial</fullName>
    </recommendedName>
    <alternativeName>
        <fullName evidence="7">Mitochondrial methionyl-tRNA synthetase</fullName>
    </alternativeName>
</protein>
<dbReference type="SUPFAM" id="SSF47323">
    <property type="entry name" value="Anticodon-binding domain of a subclass of class I aminoacyl-tRNA synthetases"/>
    <property type="match status" value="1"/>
</dbReference>
<evidence type="ECO:0000256" key="4">
    <source>
        <dbReference type="ARBA" id="ARBA00022917"/>
    </source>
</evidence>
<evidence type="ECO:0000256" key="5">
    <source>
        <dbReference type="ARBA" id="ARBA00023146"/>
    </source>
</evidence>
<name>A0ABM1EGR7_PRICU</name>